<keyword evidence="4 7" id="KW-1133">Transmembrane helix</keyword>
<keyword evidence="3 7" id="KW-0812">Transmembrane</keyword>
<protein>
    <submittedName>
        <fullName evidence="9">MFS transporter</fullName>
    </submittedName>
</protein>
<dbReference type="PANTHER" id="PTHR43124">
    <property type="entry name" value="PURINE EFFLUX PUMP PBUE"/>
    <property type="match status" value="1"/>
</dbReference>
<comment type="caution">
    <text evidence="9">The sequence shown here is derived from an EMBL/GenBank/DDBJ whole genome shotgun (WGS) entry which is preliminary data.</text>
</comment>
<organism evidence="9 10">
    <name type="scientific">Halobium salinum</name>
    <dbReference type="NCBI Taxonomy" id="1364940"/>
    <lineage>
        <taxon>Archaea</taxon>
        <taxon>Methanobacteriati</taxon>
        <taxon>Methanobacteriota</taxon>
        <taxon>Stenosarchaea group</taxon>
        <taxon>Halobacteria</taxon>
        <taxon>Halobacteriales</taxon>
        <taxon>Haloferacaceae</taxon>
        <taxon>Halobium</taxon>
    </lineage>
</organism>
<dbReference type="InterPro" id="IPR050189">
    <property type="entry name" value="MFS_Efflux_Transporters"/>
</dbReference>
<dbReference type="InterPro" id="IPR005829">
    <property type="entry name" value="Sugar_transporter_CS"/>
</dbReference>
<evidence type="ECO:0000256" key="2">
    <source>
        <dbReference type="ARBA" id="ARBA00022475"/>
    </source>
</evidence>
<evidence type="ECO:0000256" key="5">
    <source>
        <dbReference type="ARBA" id="ARBA00023136"/>
    </source>
</evidence>
<dbReference type="PROSITE" id="PS00216">
    <property type="entry name" value="SUGAR_TRANSPORT_1"/>
    <property type="match status" value="1"/>
</dbReference>
<dbReference type="PRINTS" id="PR01035">
    <property type="entry name" value="TCRTETA"/>
</dbReference>
<dbReference type="AlphaFoldDB" id="A0ABD5PEU4"/>
<evidence type="ECO:0000256" key="1">
    <source>
        <dbReference type="ARBA" id="ARBA00004651"/>
    </source>
</evidence>
<keyword evidence="10" id="KW-1185">Reference proteome</keyword>
<dbReference type="SUPFAM" id="SSF103473">
    <property type="entry name" value="MFS general substrate transporter"/>
    <property type="match status" value="1"/>
</dbReference>
<evidence type="ECO:0000313" key="10">
    <source>
        <dbReference type="Proteomes" id="UP001595921"/>
    </source>
</evidence>
<dbReference type="PANTHER" id="PTHR43124:SF3">
    <property type="entry name" value="CHLORAMPHENICOL EFFLUX PUMP RV0191"/>
    <property type="match status" value="1"/>
</dbReference>
<dbReference type="PROSITE" id="PS50850">
    <property type="entry name" value="MFS"/>
    <property type="match status" value="1"/>
</dbReference>
<feature type="transmembrane region" description="Helical" evidence="7">
    <location>
        <begin position="91"/>
        <end position="111"/>
    </location>
</feature>
<evidence type="ECO:0000256" key="7">
    <source>
        <dbReference type="SAM" id="Phobius"/>
    </source>
</evidence>
<dbReference type="Gene3D" id="1.20.1250.20">
    <property type="entry name" value="MFS general substrate transporter like domains"/>
    <property type="match status" value="1"/>
</dbReference>
<keyword evidence="2" id="KW-1003">Cell membrane</keyword>
<dbReference type="InterPro" id="IPR011701">
    <property type="entry name" value="MFS"/>
</dbReference>
<dbReference type="InterPro" id="IPR001958">
    <property type="entry name" value="Tet-R_TetA/multi-R_MdtG-like"/>
</dbReference>
<feature type="transmembrane region" description="Helical" evidence="7">
    <location>
        <begin position="294"/>
        <end position="313"/>
    </location>
</feature>
<feature type="region of interest" description="Disordered" evidence="6">
    <location>
        <begin position="1"/>
        <end position="20"/>
    </location>
</feature>
<evidence type="ECO:0000256" key="6">
    <source>
        <dbReference type="SAM" id="MobiDB-lite"/>
    </source>
</evidence>
<proteinExistence type="predicted"/>
<feature type="domain" description="Major facilitator superfamily (MFS) profile" evidence="8">
    <location>
        <begin position="26"/>
        <end position="406"/>
    </location>
</feature>
<dbReference type="Pfam" id="PF07690">
    <property type="entry name" value="MFS_1"/>
    <property type="match status" value="1"/>
</dbReference>
<keyword evidence="5 7" id="KW-0472">Membrane</keyword>
<gene>
    <name evidence="9" type="ORF">ACFO0N_13930</name>
</gene>
<name>A0ABD5PEU4_9EURY</name>
<feature type="transmembrane region" description="Helical" evidence="7">
    <location>
        <begin position="229"/>
        <end position="252"/>
    </location>
</feature>
<feature type="transmembrane region" description="Helical" evidence="7">
    <location>
        <begin position="258"/>
        <end position="282"/>
    </location>
</feature>
<evidence type="ECO:0000256" key="3">
    <source>
        <dbReference type="ARBA" id="ARBA00022692"/>
    </source>
</evidence>
<accession>A0ABD5PEU4</accession>
<feature type="transmembrane region" description="Helical" evidence="7">
    <location>
        <begin position="29"/>
        <end position="51"/>
    </location>
</feature>
<dbReference type="InterPro" id="IPR036259">
    <property type="entry name" value="MFS_trans_sf"/>
</dbReference>
<evidence type="ECO:0000313" key="9">
    <source>
        <dbReference type="EMBL" id="MFC4359044.1"/>
    </source>
</evidence>
<dbReference type="EMBL" id="JBHSDS010000007">
    <property type="protein sequence ID" value="MFC4359044.1"/>
    <property type="molecule type" value="Genomic_DNA"/>
</dbReference>
<dbReference type="GO" id="GO:0005886">
    <property type="term" value="C:plasma membrane"/>
    <property type="evidence" value="ECO:0007669"/>
    <property type="project" value="UniProtKB-SubCell"/>
</dbReference>
<feature type="transmembrane region" description="Helical" evidence="7">
    <location>
        <begin position="150"/>
        <end position="175"/>
    </location>
</feature>
<dbReference type="InterPro" id="IPR020846">
    <property type="entry name" value="MFS_dom"/>
</dbReference>
<dbReference type="Proteomes" id="UP001595921">
    <property type="component" value="Unassembled WGS sequence"/>
</dbReference>
<evidence type="ECO:0000256" key="4">
    <source>
        <dbReference type="ARBA" id="ARBA00022989"/>
    </source>
</evidence>
<feature type="transmembrane region" description="Helical" evidence="7">
    <location>
        <begin position="117"/>
        <end position="138"/>
    </location>
</feature>
<feature type="transmembrane region" description="Helical" evidence="7">
    <location>
        <begin position="384"/>
        <end position="402"/>
    </location>
</feature>
<sequence>MTTTSTRKVDSDSSADASGVPWDSRTVRLVLSSTLLAPLGVPLVSPALPAIRDAFGVTDAEASLLVSAYFVVGIALSPFVGALADRIGRRRVLAGSLLVFGLTGGVTAFAPSFDAVVALRAVQGTAAAGIFVSTVTVIGDAFDGPQRNSVLGVNTAVLSAGAALFPIVGGLLVAVAWNAPFLTYFAAVPLAVAVYLWLDEPGASGGRRPTWGRAYARGVLRDLRPPATLSLYVATFAGEFLLFGAVLTALPFLLVDSFALAAVLVGAVITTAEVASVAVSAANGRFARRASNRLLVAAGFGWLGVGFVAAWLAPTPVLVGVAMLAVGAGIGLVLPSVDAELSGAVSDAHRAGALSLRNSTTFLGRASGPVVFAGLAATTGYQPLLLAAGVAAFLVAAVSLSVPARPVPEDIGAV</sequence>
<dbReference type="CDD" id="cd17474">
    <property type="entry name" value="MFS_YfmO_like"/>
    <property type="match status" value="1"/>
</dbReference>
<reference evidence="9 10" key="1">
    <citation type="journal article" date="2019" name="Int. J. Syst. Evol. Microbiol.">
        <title>The Global Catalogue of Microorganisms (GCM) 10K type strain sequencing project: providing services to taxonomists for standard genome sequencing and annotation.</title>
        <authorList>
            <consortium name="The Broad Institute Genomics Platform"/>
            <consortium name="The Broad Institute Genome Sequencing Center for Infectious Disease"/>
            <person name="Wu L."/>
            <person name="Ma J."/>
        </authorList>
    </citation>
    <scope>NUCLEOTIDE SEQUENCE [LARGE SCALE GENOMIC DNA]</scope>
    <source>
        <strain evidence="9 10">CGMCC 1.12553</strain>
    </source>
</reference>
<dbReference type="RefSeq" id="WP_267620104.1">
    <property type="nucleotide sequence ID" value="NZ_JAODIW010000004.1"/>
</dbReference>
<feature type="transmembrane region" description="Helical" evidence="7">
    <location>
        <begin position="63"/>
        <end position="84"/>
    </location>
</feature>
<comment type="subcellular location">
    <subcellularLocation>
        <location evidence="1">Cell membrane</location>
        <topology evidence="1">Multi-pass membrane protein</topology>
    </subcellularLocation>
</comment>
<evidence type="ECO:0000259" key="8">
    <source>
        <dbReference type="PROSITE" id="PS50850"/>
    </source>
</evidence>
<feature type="transmembrane region" description="Helical" evidence="7">
    <location>
        <begin position="181"/>
        <end position="198"/>
    </location>
</feature>